<reference evidence="1" key="1">
    <citation type="submission" date="2022-06" db="EMBL/GenBank/DDBJ databases">
        <title>Uncovering the hologenomic basis of an extraordinary plant invasion.</title>
        <authorList>
            <person name="Bieker V.C."/>
            <person name="Martin M.D."/>
            <person name="Gilbert T."/>
            <person name="Hodgins K."/>
            <person name="Battlay P."/>
            <person name="Petersen B."/>
            <person name="Wilson J."/>
        </authorList>
    </citation>
    <scope>NUCLEOTIDE SEQUENCE</scope>
    <source>
        <strain evidence="1">AA19_3_7</strain>
        <tissue evidence="1">Leaf</tissue>
    </source>
</reference>
<organism evidence="1 2">
    <name type="scientific">Ambrosia artemisiifolia</name>
    <name type="common">Common ragweed</name>
    <dbReference type="NCBI Taxonomy" id="4212"/>
    <lineage>
        <taxon>Eukaryota</taxon>
        <taxon>Viridiplantae</taxon>
        <taxon>Streptophyta</taxon>
        <taxon>Embryophyta</taxon>
        <taxon>Tracheophyta</taxon>
        <taxon>Spermatophyta</taxon>
        <taxon>Magnoliopsida</taxon>
        <taxon>eudicotyledons</taxon>
        <taxon>Gunneridae</taxon>
        <taxon>Pentapetalae</taxon>
        <taxon>asterids</taxon>
        <taxon>campanulids</taxon>
        <taxon>Asterales</taxon>
        <taxon>Asteraceae</taxon>
        <taxon>Asteroideae</taxon>
        <taxon>Heliantheae alliance</taxon>
        <taxon>Heliantheae</taxon>
        <taxon>Ambrosia</taxon>
    </lineage>
</organism>
<dbReference type="EMBL" id="JAMZMK010006763">
    <property type="protein sequence ID" value="KAI7747398.1"/>
    <property type="molecule type" value="Genomic_DNA"/>
</dbReference>
<proteinExistence type="predicted"/>
<feature type="non-terminal residue" evidence="1">
    <location>
        <position position="1"/>
    </location>
</feature>
<keyword evidence="2" id="KW-1185">Reference proteome</keyword>
<dbReference type="PANTHER" id="PTHR47262">
    <property type="entry name" value="OS02G0132600 PROTEIN"/>
    <property type="match status" value="1"/>
</dbReference>
<dbReference type="PANTHER" id="PTHR47262:SF1">
    <property type="entry name" value="OS02G0132600 PROTEIN"/>
    <property type="match status" value="1"/>
</dbReference>
<name>A0AAD5CSG1_AMBAR</name>
<evidence type="ECO:0008006" key="3">
    <source>
        <dbReference type="Google" id="ProtNLM"/>
    </source>
</evidence>
<sequence length="342" mass="38637">KCTENKDCSKLILAGLNHPNTSKTAYGQMSSKAINFTKLVSFATTFSDCAAKKHARTAASNTVRDSKPTNSKSDLKRQLKDMLCEDVDVLPESEESYNDQALGSILGLSWLPTINNSDAQLHRGEVSHERKPSWVFKSKQSNHFRKLVKTCAQTLGPSGILGVLNKLDSEAGVQEFNCIIEVCIDKARNANDEDAALKEFRNAYVVFQTMRERGFKIGEETYGPCFMFIIDMGMVEEFHFFYNNIKKENPKSLSRLAYYEMLLWIKEGDEDKIQKLIRNTLDIDDSNFNGNYLLALCEADRQEEVEEIVEKFKSLHAELKVALSYGSHEKLILACCDSHEVG</sequence>
<dbReference type="AlphaFoldDB" id="A0AAD5CSG1"/>
<gene>
    <name evidence="1" type="ORF">M8C21_002319</name>
</gene>
<comment type="caution">
    <text evidence="1">The sequence shown here is derived from an EMBL/GenBank/DDBJ whole genome shotgun (WGS) entry which is preliminary data.</text>
</comment>
<accession>A0AAD5CSG1</accession>
<protein>
    <recommendedName>
        <fullName evidence="3">Pentatricopeptide repeat-containing protein</fullName>
    </recommendedName>
</protein>
<dbReference type="Proteomes" id="UP001206925">
    <property type="component" value="Unassembled WGS sequence"/>
</dbReference>
<evidence type="ECO:0000313" key="1">
    <source>
        <dbReference type="EMBL" id="KAI7747398.1"/>
    </source>
</evidence>
<evidence type="ECO:0000313" key="2">
    <source>
        <dbReference type="Proteomes" id="UP001206925"/>
    </source>
</evidence>